<sequence>MRRRSGFTVTRDGSYGACLAEADGGWFAERWTLGGPETYAVPLPGAQPEEPGTPVAPLPDGRVLVLRRVGDRYDPVLLHPTGPGTGELALGSLTGAEVRLLPPSPVPGTAFVLACTDDVSTVFQVLGTRDAAPMAVTTIRGRCTGGVWLDREGRLLALDRELDGRAKAIAADLHNGTTSPLLQLTDDSDDRLVLAEPDSGLLVLRSDAAGGSRLGWGLLGSTRPVRFPDALCVPGLQLSPVAAQPGQILSPESVVVALRAEMPGGAESVALWRPGERHVHWRAAPAGWLSGAALWLPGTDLRLPYAAPEPALMRYDTPPPEPHDPAASPPPAGPGAPTQAGPGRPVLRVVTALPGPGGPAPQETADPAGHALPDSASFAAEAAEGAEATEATGRGPGTGTAGRAAPVPPPPEVVALAALANPARAAHPAPGQPALPGDATAPPHTNRLLHTSTPAMNKELEDRQPDEHPGCAQPADPARPAAPQSPSAEQAPDPGAAPTANPVAAAARLVRETGRAKVVRRWAAVVPLQQAPLSGVAGSPA</sequence>
<gene>
    <name evidence="2" type="ORF">K7862_09385</name>
</gene>
<dbReference type="EMBL" id="JAINZZ010000007">
    <property type="protein sequence ID" value="MBY8877840.1"/>
    <property type="molecule type" value="Genomic_DNA"/>
</dbReference>
<organism evidence="2 3">
    <name type="scientific">Actinacidiphila acidipaludis</name>
    <dbReference type="NCBI Taxonomy" id="2873382"/>
    <lineage>
        <taxon>Bacteria</taxon>
        <taxon>Bacillati</taxon>
        <taxon>Actinomycetota</taxon>
        <taxon>Actinomycetes</taxon>
        <taxon>Kitasatosporales</taxon>
        <taxon>Streptomycetaceae</taxon>
        <taxon>Actinacidiphila</taxon>
    </lineage>
</organism>
<dbReference type="Proteomes" id="UP000778578">
    <property type="component" value="Unassembled WGS sequence"/>
</dbReference>
<feature type="region of interest" description="Disordered" evidence="1">
    <location>
        <begin position="312"/>
        <end position="410"/>
    </location>
</feature>
<feature type="compositionally biased region" description="Low complexity" evidence="1">
    <location>
        <begin position="379"/>
        <end position="393"/>
    </location>
</feature>
<dbReference type="RefSeq" id="WP_222961985.1">
    <property type="nucleotide sequence ID" value="NZ_JAINZZ010000007.1"/>
</dbReference>
<evidence type="ECO:0000313" key="3">
    <source>
        <dbReference type="Proteomes" id="UP000778578"/>
    </source>
</evidence>
<feature type="region of interest" description="Disordered" evidence="1">
    <location>
        <begin position="423"/>
        <end position="503"/>
    </location>
</feature>
<feature type="compositionally biased region" description="Basic and acidic residues" evidence="1">
    <location>
        <begin position="458"/>
        <end position="469"/>
    </location>
</feature>
<reference evidence="2 3" key="1">
    <citation type="submission" date="2021-08" db="EMBL/GenBank/DDBJ databases">
        <title>WGS of actinomycetes from Thailand.</title>
        <authorList>
            <person name="Thawai C."/>
        </authorList>
    </citation>
    <scope>NUCLEOTIDE SEQUENCE [LARGE SCALE GENOMIC DNA]</scope>
    <source>
        <strain evidence="2 3">PLK6-54</strain>
    </source>
</reference>
<feature type="compositionally biased region" description="Low complexity" evidence="1">
    <location>
        <begin position="472"/>
        <end position="503"/>
    </location>
</feature>
<accession>A0ABS7Q3V4</accession>
<evidence type="ECO:0000313" key="2">
    <source>
        <dbReference type="EMBL" id="MBY8877840.1"/>
    </source>
</evidence>
<feature type="compositionally biased region" description="Low complexity" evidence="1">
    <location>
        <begin position="335"/>
        <end position="345"/>
    </location>
</feature>
<keyword evidence="3" id="KW-1185">Reference proteome</keyword>
<name>A0ABS7Q3V4_9ACTN</name>
<evidence type="ECO:0000256" key="1">
    <source>
        <dbReference type="SAM" id="MobiDB-lite"/>
    </source>
</evidence>
<proteinExistence type="predicted"/>
<comment type="caution">
    <text evidence="2">The sequence shown here is derived from an EMBL/GenBank/DDBJ whole genome shotgun (WGS) entry which is preliminary data.</text>
</comment>
<protein>
    <submittedName>
        <fullName evidence="2">Uncharacterized protein</fullName>
    </submittedName>
</protein>